<sequence length="243" mass="27073">MQSFPPPDLVSYVGLILVTDELQAPADFLIHRFLHLRLKDSKQSQCLFISVSEDMERIKAVASKSNLNLSQNGRFKFIDLNAHLEEQPDNSLQDSRLRRVFDVVTSELYNAQGGEGNFLVILDDIASLEWLGFSVLDLSRLCRALKAFCLKERATLVIRHHIISPSEPGILFQHLLQLCSYHVEVRPLSSGRSGAVSGELCLHTGPVESEPSQQLIARPTALQYRLTDGGAIFFNKGTSEGVL</sequence>
<dbReference type="InterPro" id="IPR018627">
    <property type="entry name" value="ELP6"/>
</dbReference>
<proteinExistence type="inferred from homology"/>
<dbReference type="Pfam" id="PF09807">
    <property type="entry name" value="ELP6"/>
    <property type="match status" value="1"/>
</dbReference>
<dbReference type="PANTHER" id="PTHR16184:SF6">
    <property type="entry name" value="ELONGATOR COMPLEX PROTEIN 6"/>
    <property type="match status" value="1"/>
</dbReference>
<dbReference type="CDD" id="cd19495">
    <property type="entry name" value="Elp6"/>
    <property type="match status" value="1"/>
</dbReference>
<dbReference type="GO" id="GO:0033588">
    <property type="term" value="C:elongator holoenzyme complex"/>
    <property type="evidence" value="ECO:0007669"/>
    <property type="project" value="InterPro"/>
</dbReference>
<dbReference type="PANTHER" id="PTHR16184">
    <property type="entry name" value="ELONGATOR COMPLEX PROTEIN 6"/>
    <property type="match status" value="1"/>
</dbReference>
<reference evidence="3 4" key="1">
    <citation type="submission" date="2014-04" db="EMBL/GenBank/DDBJ databases">
        <authorList>
            <consortium name="DOE Joint Genome Institute"/>
            <person name="Kuo A."/>
            <person name="Kohler A."/>
            <person name="Jargeat P."/>
            <person name="Nagy L.G."/>
            <person name="Floudas D."/>
            <person name="Copeland A."/>
            <person name="Barry K.W."/>
            <person name="Cichocki N."/>
            <person name="Veneault-Fourrey C."/>
            <person name="LaButti K."/>
            <person name="Lindquist E.A."/>
            <person name="Lipzen A."/>
            <person name="Lundell T."/>
            <person name="Morin E."/>
            <person name="Murat C."/>
            <person name="Sun H."/>
            <person name="Tunlid A."/>
            <person name="Henrissat B."/>
            <person name="Grigoriev I.V."/>
            <person name="Hibbett D.S."/>
            <person name="Martin F."/>
            <person name="Nordberg H.P."/>
            <person name="Cantor M.N."/>
            <person name="Hua S.X."/>
        </authorList>
    </citation>
    <scope>NUCLEOTIDE SEQUENCE [LARGE SCALE GENOMIC DNA]</scope>
    <source>
        <strain evidence="3 4">Ve08.2h10</strain>
    </source>
</reference>
<dbReference type="STRING" id="930991.A0A0D0ECH6"/>
<accession>A0A0D0ECH6</accession>
<reference evidence="4" key="2">
    <citation type="submission" date="2015-01" db="EMBL/GenBank/DDBJ databases">
        <title>Evolutionary Origins and Diversification of the Mycorrhizal Mutualists.</title>
        <authorList>
            <consortium name="DOE Joint Genome Institute"/>
            <consortium name="Mycorrhizal Genomics Consortium"/>
            <person name="Kohler A."/>
            <person name="Kuo A."/>
            <person name="Nagy L.G."/>
            <person name="Floudas D."/>
            <person name="Copeland A."/>
            <person name="Barry K.W."/>
            <person name="Cichocki N."/>
            <person name="Veneault-Fourrey C."/>
            <person name="LaButti K."/>
            <person name="Lindquist E.A."/>
            <person name="Lipzen A."/>
            <person name="Lundell T."/>
            <person name="Morin E."/>
            <person name="Murat C."/>
            <person name="Riley R."/>
            <person name="Ohm R."/>
            <person name="Sun H."/>
            <person name="Tunlid A."/>
            <person name="Henrissat B."/>
            <person name="Grigoriev I.V."/>
            <person name="Hibbett D.S."/>
            <person name="Martin F."/>
        </authorList>
    </citation>
    <scope>NUCLEOTIDE SEQUENCE [LARGE SCALE GENOMIC DNA]</scope>
    <source>
        <strain evidence="4">Ve08.2h10</strain>
    </source>
</reference>
<evidence type="ECO:0000256" key="2">
    <source>
        <dbReference type="ARBA" id="ARBA00008837"/>
    </source>
</evidence>
<dbReference type="GO" id="GO:0002098">
    <property type="term" value="P:tRNA wobble uridine modification"/>
    <property type="evidence" value="ECO:0007669"/>
    <property type="project" value="InterPro"/>
</dbReference>
<dbReference type="Gene3D" id="3.40.50.300">
    <property type="entry name" value="P-loop containing nucleotide triphosphate hydrolases"/>
    <property type="match status" value="1"/>
</dbReference>
<dbReference type="Proteomes" id="UP000054538">
    <property type="component" value="Unassembled WGS sequence"/>
</dbReference>
<evidence type="ECO:0000313" key="4">
    <source>
        <dbReference type="Proteomes" id="UP000054538"/>
    </source>
</evidence>
<evidence type="ECO:0000313" key="3">
    <source>
        <dbReference type="EMBL" id="KIK99385.1"/>
    </source>
</evidence>
<dbReference type="InterPro" id="IPR027417">
    <property type="entry name" value="P-loop_NTPase"/>
</dbReference>
<protein>
    <recommendedName>
        <fullName evidence="5">Elongator complex protein 6</fullName>
    </recommendedName>
</protein>
<organism evidence="3 4">
    <name type="scientific">Paxillus rubicundulus Ve08.2h10</name>
    <dbReference type="NCBI Taxonomy" id="930991"/>
    <lineage>
        <taxon>Eukaryota</taxon>
        <taxon>Fungi</taxon>
        <taxon>Dikarya</taxon>
        <taxon>Basidiomycota</taxon>
        <taxon>Agaricomycotina</taxon>
        <taxon>Agaricomycetes</taxon>
        <taxon>Agaricomycetidae</taxon>
        <taxon>Boletales</taxon>
        <taxon>Paxilineae</taxon>
        <taxon>Paxillaceae</taxon>
        <taxon>Paxillus</taxon>
    </lineage>
</organism>
<dbReference type="UniPathway" id="UPA00988"/>
<gene>
    <name evidence="3" type="ORF">PAXRUDRAFT_532588</name>
</gene>
<keyword evidence="4" id="KW-1185">Reference proteome</keyword>
<evidence type="ECO:0008006" key="5">
    <source>
        <dbReference type="Google" id="ProtNLM"/>
    </source>
</evidence>
<dbReference type="OrthoDB" id="9995306at2759"/>
<evidence type="ECO:0000256" key="1">
    <source>
        <dbReference type="ARBA" id="ARBA00005043"/>
    </source>
</evidence>
<dbReference type="HOGENOM" id="CLU_073399_1_0_1"/>
<dbReference type="EMBL" id="KN824861">
    <property type="protein sequence ID" value="KIK99385.1"/>
    <property type="molecule type" value="Genomic_DNA"/>
</dbReference>
<comment type="similarity">
    <text evidence="2">Belongs to the ELP6 family.</text>
</comment>
<dbReference type="InParanoid" id="A0A0D0ECH6"/>
<name>A0A0D0ECH6_9AGAM</name>
<comment type="pathway">
    <text evidence="1">tRNA modification; 5-methoxycarbonylmethyl-2-thiouridine-tRNA biosynthesis.</text>
</comment>
<dbReference type="AlphaFoldDB" id="A0A0D0ECH6"/>